<evidence type="ECO:0000259" key="6">
    <source>
        <dbReference type="SMART" id="SM00226"/>
    </source>
</evidence>
<evidence type="ECO:0000256" key="4">
    <source>
        <dbReference type="ARBA" id="ARBA00022912"/>
    </source>
</evidence>
<dbReference type="EC" id="3.1.3.48" evidence="2"/>
<dbReference type="Gene3D" id="3.40.50.2300">
    <property type="match status" value="1"/>
</dbReference>
<reference evidence="7" key="1">
    <citation type="journal article" date="2023" name="Antonie Van Leeuwenhoek">
        <title>Mesoterricola silvestris gen. nov., sp. nov., Mesoterricola sediminis sp. nov., Geothrix oryzae sp. nov., Geothrix edaphica sp. nov., Geothrix rubra sp. nov., and Geothrix limicola sp. nov., six novel members of Acidobacteriota isolated from soils.</title>
        <authorList>
            <person name="Itoh H."/>
            <person name="Sugisawa Y."/>
            <person name="Mise K."/>
            <person name="Xu Z."/>
            <person name="Kuniyasu M."/>
            <person name="Ushijima N."/>
            <person name="Kawano K."/>
            <person name="Kobayashi E."/>
            <person name="Shiratori Y."/>
            <person name="Masuda Y."/>
            <person name="Senoo K."/>
        </authorList>
    </citation>
    <scope>NUCLEOTIDE SEQUENCE</scope>
    <source>
        <strain evidence="7">Red802</strain>
    </source>
</reference>
<comment type="catalytic activity">
    <reaction evidence="5">
        <text>O-phospho-L-tyrosyl-[protein] + H2O = L-tyrosyl-[protein] + phosphate</text>
        <dbReference type="Rhea" id="RHEA:10684"/>
        <dbReference type="Rhea" id="RHEA-COMP:10136"/>
        <dbReference type="Rhea" id="RHEA-COMP:20101"/>
        <dbReference type="ChEBI" id="CHEBI:15377"/>
        <dbReference type="ChEBI" id="CHEBI:43474"/>
        <dbReference type="ChEBI" id="CHEBI:46858"/>
        <dbReference type="ChEBI" id="CHEBI:61978"/>
        <dbReference type="EC" id="3.1.3.48"/>
    </reaction>
</comment>
<dbReference type="PANTHER" id="PTHR11717">
    <property type="entry name" value="LOW MOLECULAR WEIGHT PROTEIN TYROSINE PHOSPHATASE"/>
    <property type="match status" value="1"/>
</dbReference>
<sequence>MAEGLLREALGPAVRVSSAGLDALVGAPPDPEAMRLMKAHGVDIASHRGRQVTPEMALESDLILVMDARQRAWCVDLVPSACGRIFLLGHWLGSPPPDISDPYGQGPDAFRLAFDAIRQSVTAWVPHLRSEQRPA</sequence>
<evidence type="ECO:0000256" key="1">
    <source>
        <dbReference type="ARBA" id="ARBA00011063"/>
    </source>
</evidence>
<gene>
    <name evidence="7" type="ORF">GETHED_06560</name>
</gene>
<name>A0ABQ5PV09_9BACT</name>
<organism evidence="7 8">
    <name type="scientific">Geothrix edaphica</name>
    <dbReference type="NCBI Taxonomy" id="2927976"/>
    <lineage>
        <taxon>Bacteria</taxon>
        <taxon>Pseudomonadati</taxon>
        <taxon>Acidobacteriota</taxon>
        <taxon>Holophagae</taxon>
        <taxon>Holophagales</taxon>
        <taxon>Holophagaceae</taxon>
        <taxon>Geothrix</taxon>
    </lineage>
</organism>
<comment type="similarity">
    <text evidence="1">Belongs to the low molecular weight phosphotyrosine protein phosphatase family.</text>
</comment>
<evidence type="ECO:0000256" key="5">
    <source>
        <dbReference type="ARBA" id="ARBA00051722"/>
    </source>
</evidence>
<dbReference type="EMBL" id="BSDC01000001">
    <property type="protein sequence ID" value="GLH66292.1"/>
    <property type="molecule type" value="Genomic_DNA"/>
</dbReference>
<keyword evidence="3" id="KW-0378">Hydrolase</keyword>
<dbReference type="InterPro" id="IPR036196">
    <property type="entry name" value="Ptyr_pPase_sf"/>
</dbReference>
<protein>
    <recommendedName>
        <fullName evidence="2">protein-tyrosine-phosphatase</fullName>
        <ecNumber evidence="2">3.1.3.48</ecNumber>
    </recommendedName>
</protein>
<keyword evidence="8" id="KW-1185">Reference proteome</keyword>
<evidence type="ECO:0000256" key="3">
    <source>
        <dbReference type="ARBA" id="ARBA00022801"/>
    </source>
</evidence>
<comment type="caution">
    <text evidence="7">The sequence shown here is derived from an EMBL/GenBank/DDBJ whole genome shotgun (WGS) entry which is preliminary data.</text>
</comment>
<dbReference type="SMART" id="SM00226">
    <property type="entry name" value="LMWPc"/>
    <property type="match status" value="1"/>
</dbReference>
<dbReference type="Pfam" id="PF01451">
    <property type="entry name" value="LMWPc"/>
    <property type="match status" value="1"/>
</dbReference>
<proteinExistence type="inferred from homology"/>
<feature type="domain" description="Phosphotyrosine protein phosphatase I" evidence="6">
    <location>
        <begin position="1"/>
        <end position="127"/>
    </location>
</feature>
<dbReference type="PRINTS" id="PR00719">
    <property type="entry name" value="LMWPTPASE"/>
</dbReference>
<evidence type="ECO:0000313" key="7">
    <source>
        <dbReference type="EMBL" id="GLH66292.1"/>
    </source>
</evidence>
<dbReference type="Proteomes" id="UP001165044">
    <property type="component" value="Unassembled WGS sequence"/>
</dbReference>
<dbReference type="InterPro" id="IPR017867">
    <property type="entry name" value="Tyr_phospatase_low_mol_wt"/>
</dbReference>
<dbReference type="InterPro" id="IPR050438">
    <property type="entry name" value="LMW_PTPase"/>
</dbReference>
<evidence type="ECO:0000256" key="2">
    <source>
        <dbReference type="ARBA" id="ARBA00013064"/>
    </source>
</evidence>
<dbReference type="CDD" id="cd16343">
    <property type="entry name" value="LMWPTP"/>
    <property type="match status" value="1"/>
</dbReference>
<evidence type="ECO:0000313" key="8">
    <source>
        <dbReference type="Proteomes" id="UP001165044"/>
    </source>
</evidence>
<dbReference type="InterPro" id="IPR023485">
    <property type="entry name" value="Ptyr_pPase"/>
</dbReference>
<dbReference type="PANTHER" id="PTHR11717:SF31">
    <property type="entry name" value="LOW MOLECULAR WEIGHT PROTEIN-TYROSINE-PHOSPHATASE ETP-RELATED"/>
    <property type="match status" value="1"/>
</dbReference>
<accession>A0ABQ5PV09</accession>
<dbReference type="SUPFAM" id="SSF52788">
    <property type="entry name" value="Phosphotyrosine protein phosphatases I"/>
    <property type="match status" value="1"/>
</dbReference>
<keyword evidence="4" id="KW-0904">Protein phosphatase</keyword>